<gene>
    <name evidence="1" type="ORF">BDN72DRAFT_877633</name>
</gene>
<organism evidence="1 2">
    <name type="scientific">Pluteus cervinus</name>
    <dbReference type="NCBI Taxonomy" id="181527"/>
    <lineage>
        <taxon>Eukaryota</taxon>
        <taxon>Fungi</taxon>
        <taxon>Dikarya</taxon>
        <taxon>Basidiomycota</taxon>
        <taxon>Agaricomycotina</taxon>
        <taxon>Agaricomycetes</taxon>
        <taxon>Agaricomycetidae</taxon>
        <taxon>Agaricales</taxon>
        <taxon>Pluteineae</taxon>
        <taxon>Pluteaceae</taxon>
        <taxon>Pluteus</taxon>
    </lineage>
</organism>
<reference evidence="1 2" key="1">
    <citation type="journal article" date="2019" name="Nat. Ecol. Evol.">
        <title>Megaphylogeny resolves global patterns of mushroom evolution.</title>
        <authorList>
            <person name="Varga T."/>
            <person name="Krizsan K."/>
            <person name="Foldi C."/>
            <person name="Dima B."/>
            <person name="Sanchez-Garcia M."/>
            <person name="Sanchez-Ramirez S."/>
            <person name="Szollosi G.J."/>
            <person name="Szarkandi J.G."/>
            <person name="Papp V."/>
            <person name="Albert L."/>
            <person name="Andreopoulos W."/>
            <person name="Angelini C."/>
            <person name="Antonin V."/>
            <person name="Barry K.W."/>
            <person name="Bougher N.L."/>
            <person name="Buchanan P."/>
            <person name="Buyck B."/>
            <person name="Bense V."/>
            <person name="Catcheside P."/>
            <person name="Chovatia M."/>
            <person name="Cooper J."/>
            <person name="Damon W."/>
            <person name="Desjardin D."/>
            <person name="Finy P."/>
            <person name="Geml J."/>
            <person name="Haridas S."/>
            <person name="Hughes K."/>
            <person name="Justo A."/>
            <person name="Karasinski D."/>
            <person name="Kautmanova I."/>
            <person name="Kiss B."/>
            <person name="Kocsube S."/>
            <person name="Kotiranta H."/>
            <person name="LaButti K.M."/>
            <person name="Lechner B.E."/>
            <person name="Liimatainen K."/>
            <person name="Lipzen A."/>
            <person name="Lukacs Z."/>
            <person name="Mihaltcheva S."/>
            <person name="Morgado L.N."/>
            <person name="Niskanen T."/>
            <person name="Noordeloos M.E."/>
            <person name="Ohm R.A."/>
            <person name="Ortiz-Santana B."/>
            <person name="Ovrebo C."/>
            <person name="Racz N."/>
            <person name="Riley R."/>
            <person name="Savchenko A."/>
            <person name="Shiryaev A."/>
            <person name="Soop K."/>
            <person name="Spirin V."/>
            <person name="Szebenyi C."/>
            <person name="Tomsovsky M."/>
            <person name="Tulloss R.E."/>
            <person name="Uehling J."/>
            <person name="Grigoriev I.V."/>
            <person name="Vagvolgyi C."/>
            <person name="Papp T."/>
            <person name="Martin F.M."/>
            <person name="Miettinen O."/>
            <person name="Hibbett D.S."/>
            <person name="Nagy L.G."/>
        </authorList>
    </citation>
    <scope>NUCLEOTIDE SEQUENCE [LARGE SCALE GENOMIC DNA]</scope>
    <source>
        <strain evidence="1 2">NL-1719</strain>
    </source>
</reference>
<name>A0ACD3AZC4_9AGAR</name>
<protein>
    <submittedName>
        <fullName evidence="1">Uncharacterized protein</fullName>
    </submittedName>
</protein>
<proteinExistence type="predicted"/>
<evidence type="ECO:0000313" key="1">
    <source>
        <dbReference type="EMBL" id="TFK70677.1"/>
    </source>
</evidence>
<evidence type="ECO:0000313" key="2">
    <source>
        <dbReference type="Proteomes" id="UP000308600"/>
    </source>
</evidence>
<dbReference type="EMBL" id="ML208309">
    <property type="protein sequence ID" value="TFK70677.1"/>
    <property type="molecule type" value="Genomic_DNA"/>
</dbReference>
<sequence>MVVDFPLEIVSTFLGYLNDDTLARDDHLLRCCLVSRSWCSIAQPLLFSAVRMRAPKRNSEEMIQIFRKTLEESPHTRKYIQTLSIEIQDATPITPLLRLVNDLRCLRFSFSPFMRIPSLPPDLLLSVPNLFQSERFTSLSLKRVRNVPVGLFAHCVALQELALSRVTFTGLAEFPPETDAPRPQLRALVLFNIFWDEMAILSWLTDPRCSFNLSNLTTFIAMDRSGSLQVYQKICEFVSFVSGSLENMLLDLPTDGTSQLSGMLQVDRLRNLRSISIWLLQDVEDSVNLLPPILDILKRLPNPGLLEKVELPSSFHSSGVLNEVLLSVDTMHSQGWSEFDSILGSSAFHSLRSVEITAYTVPDVPTGLQYIGLFTSALPALFESGKLRIETTTVDLYVSRQEEVWFA</sequence>
<keyword evidence="2" id="KW-1185">Reference proteome</keyword>
<accession>A0ACD3AZC4</accession>
<dbReference type="Proteomes" id="UP000308600">
    <property type="component" value="Unassembled WGS sequence"/>
</dbReference>